<comment type="catalytic activity">
    <reaction evidence="7">
        <text>[protein]-L-isoaspartate + S-adenosyl-L-methionine = [protein]-L-isoaspartate alpha-methyl ester + S-adenosyl-L-homocysteine</text>
        <dbReference type="Rhea" id="RHEA:12705"/>
        <dbReference type="Rhea" id="RHEA-COMP:12143"/>
        <dbReference type="Rhea" id="RHEA-COMP:12144"/>
        <dbReference type="ChEBI" id="CHEBI:57856"/>
        <dbReference type="ChEBI" id="CHEBI:59789"/>
        <dbReference type="ChEBI" id="CHEBI:90596"/>
        <dbReference type="ChEBI" id="CHEBI:90598"/>
        <dbReference type="EC" id="2.1.1.77"/>
    </reaction>
</comment>
<dbReference type="RefSeq" id="WP_114187962.1">
    <property type="nucleotide sequence ID" value="NZ_BJYU01000047.1"/>
</dbReference>
<dbReference type="GO" id="GO:0004719">
    <property type="term" value="F:protein-L-isoaspartate (D-aspartate) O-methyltransferase activity"/>
    <property type="evidence" value="ECO:0007669"/>
    <property type="project" value="UniProtKB-UniRule"/>
</dbReference>
<dbReference type="CDD" id="cd02440">
    <property type="entry name" value="AdoMet_MTases"/>
    <property type="match status" value="1"/>
</dbReference>
<dbReference type="AlphaFoldDB" id="A0A512BUS6"/>
<dbReference type="PANTHER" id="PTHR11579:SF0">
    <property type="entry name" value="PROTEIN-L-ISOASPARTATE(D-ASPARTATE) O-METHYLTRANSFERASE"/>
    <property type="match status" value="1"/>
</dbReference>
<evidence type="ECO:0000313" key="8">
    <source>
        <dbReference type="EMBL" id="GEO15733.1"/>
    </source>
</evidence>
<evidence type="ECO:0000313" key="9">
    <source>
        <dbReference type="Proteomes" id="UP000321085"/>
    </source>
</evidence>
<evidence type="ECO:0000256" key="6">
    <source>
        <dbReference type="ARBA" id="ARBA00022691"/>
    </source>
</evidence>
<dbReference type="PANTHER" id="PTHR11579">
    <property type="entry name" value="PROTEIN-L-ISOASPARTATE O-METHYLTRANSFERASE"/>
    <property type="match status" value="1"/>
</dbReference>
<dbReference type="Pfam" id="PF01135">
    <property type="entry name" value="PCMT"/>
    <property type="match status" value="1"/>
</dbReference>
<keyword evidence="5 7" id="KW-0808">Transferase</keyword>
<dbReference type="Gene3D" id="3.40.50.150">
    <property type="entry name" value="Vaccinia Virus protein VP39"/>
    <property type="match status" value="1"/>
</dbReference>
<evidence type="ECO:0000256" key="1">
    <source>
        <dbReference type="ARBA" id="ARBA00004496"/>
    </source>
</evidence>
<evidence type="ECO:0000256" key="7">
    <source>
        <dbReference type="HAMAP-Rule" id="MF_00090"/>
    </source>
</evidence>
<dbReference type="SUPFAM" id="SSF53335">
    <property type="entry name" value="S-adenosyl-L-methionine-dependent methyltransferases"/>
    <property type="match status" value="1"/>
</dbReference>
<evidence type="ECO:0000256" key="5">
    <source>
        <dbReference type="ARBA" id="ARBA00022679"/>
    </source>
</evidence>
<dbReference type="EC" id="2.1.1.77" evidence="7"/>
<proteinExistence type="inferred from homology"/>
<dbReference type="InterPro" id="IPR000682">
    <property type="entry name" value="PCMT"/>
</dbReference>
<comment type="subcellular location">
    <subcellularLocation>
        <location evidence="1 7">Cytoplasm</location>
    </subcellularLocation>
</comment>
<reference evidence="8 9" key="1">
    <citation type="submission" date="2019-07" db="EMBL/GenBank/DDBJ databases">
        <title>Whole genome shotgun sequence of Microvirga aerophila NBRC 106136.</title>
        <authorList>
            <person name="Hosoyama A."/>
            <person name="Uohara A."/>
            <person name="Ohji S."/>
            <person name="Ichikawa N."/>
        </authorList>
    </citation>
    <scope>NUCLEOTIDE SEQUENCE [LARGE SCALE GENOMIC DNA]</scope>
    <source>
        <strain evidence="8 9">NBRC 106136</strain>
    </source>
</reference>
<feature type="active site" evidence="7">
    <location>
        <position position="76"/>
    </location>
</feature>
<keyword evidence="9" id="KW-1185">Reference proteome</keyword>
<dbReference type="FunFam" id="3.40.50.150:FF:000010">
    <property type="entry name" value="Protein-L-isoaspartate O-methyltransferase"/>
    <property type="match status" value="1"/>
</dbReference>
<dbReference type="InterPro" id="IPR029063">
    <property type="entry name" value="SAM-dependent_MTases_sf"/>
</dbReference>
<dbReference type="GO" id="GO:0030091">
    <property type="term" value="P:protein repair"/>
    <property type="evidence" value="ECO:0007669"/>
    <property type="project" value="UniProtKB-UniRule"/>
</dbReference>
<dbReference type="Proteomes" id="UP000321085">
    <property type="component" value="Unassembled WGS sequence"/>
</dbReference>
<name>A0A512BUS6_9HYPH</name>
<sequence length="225" mass="24914">MKPMNESHLAILRRHMVEVIAIHVDLASEEIGKDKLDERVMAAMLRVPRHLFVPVQLAAYAYQDTPLPIGFDKTISQPFIVALMTDLLSPQPNETVLEVGTGLGYQAAVLTELAGQVRSIEVVEEFAGHAQGLLDQLGYPNIEIRVGDGSRGWREHAPFDKILVTAAAEQVPQALLDQLKPGGRLVMPLGPEEMQRLTVTDKDQEGRPETRNLIPVRFSRLETVA</sequence>
<dbReference type="GO" id="GO:0032259">
    <property type="term" value="P:methylation"/>
    <property type="evidence" value="ECO:0007669"/>
    <property type="project" value="UniProtKB-KW"/>
</dbReference>
<keyword evidence="6 7" id="KW-0949">S-adenosyl-L-methionine</keyword>
<keyword evidence="3 7" id="KW-0963">Cytoplasm</keyword>
<accession>A0A512BUS6</accession>
<dbReference type="NCBIfam" id="TIGR00080">
    <property type="entry name" value="pimt"/>
    <property type="match status" value="1"/>
</dbReference>
<comment type="caution">
    <text evidence="8">The sequence shown here is derived from an EMBL/GenBank/DDBJ whole genome shotgun (WGS) entry which is preliminary data.</text>
</comment>
<gene>
    <name evidence="8" type="primary">pcm_2</name>
    <name evidence="7" type="synonym">pcm</name>
    <name evidence="8" type="ORF">MAE02_34290</name>
</gene>
<protein>
    <recommendedName>
        <fullName evidence="7">Protein-L-isoaspartate O-methyltransferase</fullName>
        <ecNumber evidence="7">2.1.1.77</ecNumber>
    </recommendedName>
    <alternativeName>
        <fullName evidence="7">L-isoaspartyl protein carboxyl methyltransferase</fullName>
    </alternativeName>
    <alternativeName>
        <fullName evidence="7">Protein L-isoaspartyl methyltransferase</fullName>
    </alternativeName>
    <alternativeName>
        <fullName evidence="7">Protein-beta-aspartate methyltransferase</fullName>
        <shortName evidence="7">PIMT</shortName>
    </alternativeName>
</protein>
<keyword evidence="4 7" id="KW-0489">Methyltransferase</keyword>
<dbReference type="GO" id="GO:0005737">
    <property type="term" value="C:cytoplasm"/>
    <property type="evidence" value="ECO:0007669"/>
    <property type="project" value="UniProtKB-SubCell"/>
</dbReference>
<dbReference type="OrthoDB" id="9810066at2"/>
<dbReference type="PROSITE" id="PS01279">
    <property type="entry name" value="PCMT"/>
    <property type="match status" value="1"/>
</dbReference>
<evidence type="ECO:0000256" key="3">
    <source>
        <dbReference type="ARBA" id="ARBA00022490"/>
    </source>
</evidence>
<dbReference type="NCBIfam" id="NF001453">
    <property type="entry name" value="PRK00312.1"/>
    <property type="match status" value="1"/>
</dbReference>
<dbReference type="EMBL" id="BJYU01000047">
    <property type="protein sequence ID" value="GEO15733.1"/>
    <property type="molecule type" value="Genomic_DNA"/>
</dbReference>
<evidence type="ECO:0000256" key="2">
    <source>
        <dbReference type="ARBA" id="ARBA00005369"/>
    </source>
</evidence>
<evidence type="ECO:0000256" key="4">
    <source>
        <dbReference type="ARBA" id="ARBA00022603"/>
    </source>
</evidence>
<comment type="similarity">
    <text evidence="2 7">Belongs to the methyltransferase superfamily. L-isoaspartyl/D-aspartyl protein methyltransferase family.</text>
</comment>
<comment type="function">
    <text evidence="7">Catalyzes the methyl esterification of L-isoaspartyl residues in peptides and proteins that result from spontaneous decomposition of normal L-aspartyl and L-asparaginyl residues. It plays a role in the repair and/or degradation of damaged proteins.</text>
</comment>
<dbReference type="HAMAP" id="MF_00090">
    <property type="entry name" value="PIMT"/>
    <property type="match status" value="1"/>
</dbReference>
<organism evidence="8 9">
    <name type="scientific">Microvirga aerophila</name>
    <dbReference type="NCBI Taxonomy" id="670291"/>
    <lineage>
        <taxon>Bacteria</taxon>
        <taxon>Pseudomonadati</taxon>
        <taxon>Pseudomonadota</taxon>
        <taxon>Alphaproteobacteria</taxon>
        <taxon>Hyphomicrobiales</taxon>
        <taxon>Methylobacteriaceae</taxon>
        <taxon>Microvirga</taxon>
    </lineage>
</organism>